<reference evidence="1 2" key="1">
    <citation type="submission" date="2017-11" db="EMBL/GenBank/DDBJ databases">
        <title>Genomic Encyclopedia of Archaeal and Bacterial Type Strains, Phase II (KMG-II): From Individual Species to Whole Genera.</title>
        <authorList>
            <person name="Goeker M."/>
        </authorList>
    </citation>
    <scope>NUCLEOTIDE SEQUENCE [LARGE SCALE GENOMIC DNA]</scope>
    <source>
        <strain evidence="1 2">DSM 29128</strain>
    </source>
</reference>
<comment type="caution">
    <text evidence="1">The sequence shown here is derived from an EMBL/GenBank/DDBJ whole genome shotgun (WGS) entry which is preliminary data.</text>
</comment>
<keyword evidence="2" id="KW-1185">Reference proteome</keyword>
<proteinExistence type="predicted"/>
<evidence type="ECO:0000313" key="1">
    <source>
        <dbReference type="EMBL" id="PJI91446.1"/>
    </source>
</evidence>
<organism evidence="1 2">
    <name type="scientific">Yoonia maricola</name>
    <dbReference type="NCBI Taxonomy" id="420999"/>
    <lineage>
        <taxon>Bacteria</taxon>
        <taxon>Pseudomonadati</taxon>
        <taxon>Pseudomonadota</taxon>
        <taxon>Alphaproteobacteria</taxon>
        <taxon>Rhodobacterales</taxon>
        <taxon>Paracoccaceae</taxon>
        <taxon>Yoonia</taxon>
    </lineage>
</organism>
<gene>
    <name evidence="1" type="ORF">BC777_0274</name>
</gene>
<name>A0A2M8WKN9_9RHOB</name>
<dbReference type="EMBL" id="PGTY01000001">
    <property type="protein sequence ID" value="PJI91446.1"/>
    <property type="molecule type" value="Genomic_DNA"/>
</dbReference>
<evidence type="ECO:0008006" key="3">
    <source>
        <dbReference type="Google" id="ProtNLM"/>
    </source>
</evidence>
<sequence length="315" mass="33296">MERENYRKRAGEVRRSARANLQEIRRARMARKTAILQAAETTQDATKPEENLPIDEQIADAALRSDNPSVKVQHDHIVAEVEPVSEMDALDELAVKNAALAEISEPVQSGLMDNVSAAPCDVAVEEGAMPTDTSDEARDMMSNAPQDLNAASFDVTDGAGVGQQAVADGSFTVPPDIADQLSATESRAIDDISTTQFHCQNEDTVVSAVPETDAPALGTVNASSEVEEPAPDFGPDMTVKAAVGPVADDAWSESELAQLPGAGPGLVWMLGQCGVTTLTQLAERDASVLSNQLGVVGQILDVSQWVSFAQENTVA</sequence>
<dbReference type="Proteomes" id="UP000228531">
    <property type="component" value="Unassembled WGS sequence"/>
</dbReference>
<protein>
    <recommendedName>
        <fullName evidence="3">Helix-hairpin-helix protein</fullName>
    </recommendedName>
</protein>
<dbReference type="AlphaFoldDB" id="A0A2M8WKN9"/>
<accession>A0A2M8WKN9</accession>
<evidence type="ECO:0000313" key="2">
    <source>
        <dbReference type="Proteomes" id="UP000228531"/>
    </source>
</evidence>